<evidence type="ECO:0000259" key="2">
    <source>
        <dbReference type="Pfam" id="PF12867"/>
    </source>
</evidence>
<feature type="region of interest" description="Disordered" evidence="1">
    <location>
        <begin position="1"/>
        <end position="37"/>
    </location>
</feature>
<sequence length="223" mass="24325">MRPFRCSAGARVLGKPEGGAHHGGQGRRGRRPGGKGEPVAFDVAAELQDQLVWHWEHQARPRLDGLTDEEYFWEPAEGCWNLRHRGTGRAPIAAGSGAFTIDFALPEPSPAPVTTIAWRLGHILVGVLGVRNAAHFDGPPVSYQDFDYPGTADGALGLLDEYYGRWMQGVRSLGTEGLDRACGPAEGDYAGRPMAALVLHINRELIHHLAEVALLRDLFAHRQ</sequence>
<evidence type="ECO:0000313" key="4">
    <source>
        <dbReference type="Proteomes" id="UP000544090"/>
    </source>
</evidence>
<evidence type="ECO:0000256" key="1">
    <source>
        <dbReference type="SAM" id="MobiDB-lite"/>
    </source>
</evidence>
<dbReference type="AlphaFoldDB" id="A0A7X6HDP5"/>
<dbReference type="InterPro" id="IPR024775">
    <property type="entry name" value="DinB-like"/>
</dbReference>
<name>A0A7X6HDP5_9MICC</name>
<protein>
    <submittedName>
        <fullName evidence="3">DinB family protein</fullName>
    </submittedName>
</protein>
<gene>
    <name evidence="3" type="ORF">HGG74_08305</name>
</gene>
<dbReference type="Proteomes" id="UP000544090">
    <property type="component" value="Unassembled WGS sequence"/>
</dbReference>
<dbReference type="EMBL" id="JAAZSQ010000006">
    <property type="protein sequence ID" value="NKX54540.1"/>
    <property type="molecule type" value="Genomic_DNA"/>
</dbReference>
<dbReference type="SUPFAM" id="SSF109854">
    <property type="entry name" value="DinB/YfiT-like putative metalloenzymes"/>
    <property type="match status" value="1"/>
</dbReference>
<comment type="caution">
    <text evidence="3">The sequence shown here is derived from an EMBL/GenBank/DDBJ whole genome shotgun (WGS) entry which is preliminary data.</text>
</comment>
<reference evidence="3 4" key="1">
    <citation type="submission" date="2020-04" db="EMBL/GenBank/DDBJ databases">
        <title>Arthrobacter sp. nov.</title>
        <authorList>
            <person name="Liu S."/>
        </authorList>
    </citation>
    <scope>NUCLEOTIDE SEQUENCE [LARGE SCALE GENOMIC DNA]</scope>
    <source>
        <strain evidence="3 4">E918</strain>
    </source>
</reference>
<accession>A0A7X6HDP5</accession>
<organism evidence="3 4">
    <name type="scientific">Arthrobacter mobilis</name>
    <dbReference type="NCBI Taxonomy" id="2724944"/>
    <lineage>
        <taxon>Bacteria</taxon>
        <taxon>Bacillati</taxon>
        <taxon>Actinomycetota</taxon>
        <taxon>Actinomycetes</taxon>
        <taxon>Micrococcales</taxon>
        <taxon>Micrococcaceae</taxon>
        <taxon>Arthrobacter</taxon>
    </lineage>
</organism>
<feature type="compositionally biased region" description="Basic residues" evidence="1">
    <location>
        <begin position="24"/>
        <end position="33"/>
    </location>
</feature>
<dbReference type="Pfam" id="PF12867">
    <property type="entry name" value="DinB_2"/>
    <property type="match status" value="1"/>
</dbReference>
<proteinExistence type="predicted"/>
<keyword evidence="4" id="KW-1185">Reference proteome</keyword>
<dbReference type="InterPro" id="IPR034660">
    <property type="entry name" value="DinB/YfiT-like"/>
</dbReference>
<evidence type="ECO:0000313" key="3">
    <source>
        <dbReference type="EMBL" id="NKX54540.1"/>
    </source>
</evidence>
<feature type="domain" description="DinB-like" evidence="2">
    <location>
        <begin position="50"/>
        <end position="211"/>
    </location>
</feature>